<dbReference type="Proteomes" id="UP000814385">
    <property type="component" value="Unassembled WGS sequence"/>
</dbReference>
<comment type="caution">
    <text evidence="1">The sequence shown here is derived from an EMBL/GenBank/DDBJ whole genome shotgun (WGS) entry which is preliminary data.</text>
</comment>
<dbReference type="RefSeq" id="WP_238978738.1">
    <property type="nucleotide sequence ID" value="NZ_JABFUC010000018.1"/>
</dbReference>
<evidence type="ECO:0008006" key="3">
    <source>
        <dbReference type="Google" id="ProtNLM"/>
    </source>
</evidence>
<evidence type="ECO:0000313" key="1">
    <source>
        <dbReference type="EMBL" id="MCG6659569.1"/>
    </source>
</evidence>
<proteinExistence type="predicted"/>
<reference evidence="1 2" key="1">
    <citation type="submission" date="2020-05" db="EMBL/GenBank/DDBJ databases">
        <title>Comparative genomic analysis of denitrifying bacteria from Halomonas genus.</title>
        <authorList>
            <person name="Wang L."/>
            <person name="Shao Z."/>
        </authorList>
    </citation>
    <scope>NUCLEOTIDE SEQUENCE [LARGE SCALE GENOMIC DNA]</scope>
    <source>
        <strain evidence="1 2">A4</strain>
    </source>
</reference>
<keyword evidence="2" id="KW-1185">Reference proteome</keyword>
<protein>
    <recommendedName>
        <fullName evidence="3">Methyl-accepting chemotaxis protein</fullName>
    </recommendedName>
</protein>
<organism evidence="1 2">
    <name type="scientific">Billgrantia campisalis</name>
    <dbReference type="NCBI Taxonomy" id="74661"/>
    <lineage>
        <taxon>Bacteria</taxon>
        <taxon>Pseudomonadati</taxon>
        <taxon>Pseudomonadota</taxon>
        <taxon>Gammaproteobacteria</taxon>
        <taxon>Oceanospirillales</taxon>
        <taxon>Halomonadaceae</taxon>
        <taxon>Billgrantia</taxon>
    </lineage>
</organism>
<name>A0ABS9PCS4_9GAMM</name>
<dbReference type="EMBL" id="JABFUC010000018">
    <property type="protein sequence ID" value="MCG6659569.1"/>
    <property type="molecule type" value="Genomic_DNA"/>
</dbReference>
<sequence>MKHLTIAKKLMIAISLSMILIVGGATAIQYRLFSDLITDRVTAAELPATLESIRNDIDATLTGPITTAQGLAHNGYLQEWLAGGESHSDGERAIGHFERLQQRTGANTVFYVSALSGNYYTANGIERTLDRPQCQDECRAL</sequence>
<accession>A0ABS9PCS4</accession>
<evidence type="ECO:0000313" key="2">
    <source>
        <dbReference type="Proteomes" id="UP000814385"/>
    </source>
</evidence>
<gene>
    <name evidence="1" type="ORF">HOP52_17600</name>
</gene>